<reference evidence="2" key="1">
    <citation type="submission" date="2023-08" db="EMBL/GenBank/DDBJ databases">
        <authorList>
            <person name="Alioto T."/>
            <person name="Alioto T."/>
            <person name="Gomez Garrido J."/>
        </authorList>
    </citation>
    <scope>NUCLEOTIDE SEQUENCE</scope>
</reference>
<sequence>MYKNQAAPKTAIQSQQTKPTADQRQPETFFTTPPLTLAPPRTLHLQFIGAEGDKRRGEHCREGALSISIAIETTQGMMLLCDTVDTECCYQDIQWNKPKSHAYTQEKNIKGNNLLKVIYIIYIKEDRNPK</sequence>
<gene>
    <name evidence="2" type="ORF">XNOV1_A031690</name>
</gene>
<evidence type="ECO:0000313" key="2">
    <source>
        <dbReference type="EMBL" id="CAJ1058701.1"/>
    </source>
</evidence>
<dbReference type="AlphaFoldDB" id="A0AAV1FBE0"/>
<evidence type="ECO:0000313" key="3">
    <source>
        <dbReference type="Proteomes" id="UP001178508"/>
    </source>
</evidence>
<protein>
    <submittedName>
        <fullName evidence="2">Uncharacterized protein</fullName>
    </submittedName>
</protein>
<dbReference type="EMBL" id="OY660869">
    <property type="protein sequence ID" value="CAJ1058701.1"/>
    <property type="molecule type" value="Genomic_DNA"/>
</dbReference>
<name>A0AAV1FBE0_XYRNO</name>
<organism evidence="2 3">
    <name type="scientific">Xyrichtys novacula</name>
    <name type="common">Pearly razorfish</name>
    <name type="synonym">Hemipteronotus novacula</name>
    <dbReference type="NCBI Taxonomy" id="13765"/>
    <lineage>
        <taxon>Eukaryota</taxon>
        <taxon>Metazoa</taxon>
        <taxon>Chordata</taxon>
        <taxon>Craniata</taxon>
        <taxon>Vertebrata</taxon>
        <taxon>Euteleostomi</taxon>
        <taxon>Actinopterygii</taxon>
        <taxon>Neopterygii</taxon>
        <taxon>Teleostei</taxon>
        <taxon>Neoteleostei</taxon>
        <taxon>Acanthomorphata</taxon>
        <taxon>Eupercaria</taxon>
        <taxon>Labriformes</taxon>
        <taxon>Labridae</taxon>
        <taxon>Xyrichtys</taxon>
    </lineage>
</organism>
<feature type="region of interest" description="Disordered" evidence="1">
    <location>
        <begin position="1"/>
        <end position="35"/>
    </location>
</feature>
<feature type="compositionally biased region" description="Polar residues" evidence="1">
    <location>
        <begin position="11"/>
        <end position="30"/>
    </location>
</feature>
<accession>A0AAV1FBE0</accession>
<evidence type="ECO:0000256" key="1">
    <source>
        <dbReference type="SAM" id="MobiDB-lite"/>
    </source>
</evidence>
<proteinExistence type="predicted"/>
<dbReference type="Proteomes" id="UP001178508">
    <property type="component" value="Chromosome 6"/>
</dbReference>
<keyword evidence="3" id="KW-1185">Reference proteome</keyword>